<dbReference type="Gene3D" id="3.40.50.720">
    <property type="entry name" value="NAD(P)-binding Rossmann-like Domain"/>
    <property type="match status" value="1"/>
</dbReference>
<dbReference type="RefSeq" id="WP_284826796.1">
    <property type="nucleotide sequence ID" value="NZ_JASOOY020000033.1"/>
</dbReference>
<dbReference type="Pfam" id="PF03435">
    <property type="entry name" value="Sacchrp_dh_NADP"/>
    <property type="match status" value="1"/>
</dbReference>
<evidence type="ECO:0000313" key="2">
    <source>
        <dbReference type="EMBL" id="MEO3717917.1"/>
    </source>
</evidence>
<reference evidence="2" key="1">
    <citation type="submission" date="2023-05" db="EMBL/GenBank/DDBJ databases">
        <authorList>
            <person name="Du J."/>
        </authorList>
    </citation>
    <scope>NUCLEOTIDE SEQUENCE</scope>
    <source>
        <strain evidence="2">UMB1064</strain>
    </source>
</reference>
<protein>
    <submittedName>
        <fullName evidence="2">Saccharopine dehydrogenase NADP-binding domain-containing protein</fullName>
    </submittedName>
</protein>
<dbReference type="SUPFAM" id="SSF51735">
    <property type="entry name" value="NAD(P)-binding Rossmann-fold domains"/>
    <property type="match status" value="1"/>
</dbReference>
<dbReference type="InterPro" id="IPR036291">
    <property type="entry name" value="NAD(P)-bd_dom_sf"/>
</dbReference>
<sequence length="405" mass="43489">MTTFSAQPQGRNHDREYDIVVYGATGFVGRLIVDYLAKHAGQTKVALAGRNAQKLADVAENAGVSDWPVIVADAADQQAVAQLAASTKVVLTVVGPYAKYGRTLVAECAKAGTHYVDLCGEVLFVHDSIANNHEVAQQTGAKIVHSCGFDSIPSDVAVRELHEAAHTKLGETTLLFKHVKGGVSGGTIDSVRVQIEQAKKDPKLRRIIADQYALAEPGPDQGKFGVDLRPARFRRHWRAPFFMSPFNTRIVQRSAMLADYGDSFRYRELLNVGRGPKAFVRANAFAAVCRLALAAMAFGPTAKLIDKKLPKPGEGPSAEAQAEGRFTIEAYTVDTSGIHWRSKVSLEEDPGYAGTAIMISSAALALVHDDLPDTTGVLTPTVALGDALSRRLRAGGMTIEAVQAR</sequence>
<gene>
    <name evidence="2" type="ORF">QP460_010005</name>
</gene>
<reference evidence="2" key="2">
    <citation type="submission" date="2024-05" db="EMBL/GenBank/DDBJ databases">
        <authorList>
            <person name="Wolfe A."/>
        </authorList>
    </citation>
    <scope>NUCLEOTIDE SEQUENCE</scope>
    <source>
        <strain evidence="2">UMB1064</strain>
    </source>
</reference>
<dbReference type="Proteomes" id="UP001223646">
    <property type="component" value="Unassembled WGS sequence"/>
</dbReference>
<comment type="caution">
    <text evidence="2">The sequence shown here is derived from an EMBL/GenBank/DDBJ whole genome shotgun (WGS) entry which is preliminary data.</text>
</comment>
<dbReference type="PANTHER" id="PTHR12286">
    <property type="entry name" value="SACCHAROPINE DEHYDROGENASE-LIKE OXIDOREDUCTASE"/>
    <property type="match status" value="1"/>
</dbReference>
<evidence type="ECO:0000259" key="1">
    <source>
        <dbReference type="Pfam" id="PF03435"/>
    </source>
</evidence>
<dbReference type="AlphaFoldDB" id="A0AAW9SLA4"/>
<feature type="domain" description="Saccharopine dehydrogenase NADP binding" evidence="1">
    <location>
        <begin position="19"/>
        <end position="141"/>
    </location>
</feature>
<accession>A0AAW9SLA4</accession>
<evidence type="ECO:0000313" key="3">
    <source>
        <dbReference type="Proteomes" id="UP001223646"/>
    </source>
</evidence>
<dbReference type="PANTHER" id="PTHR12286:SF5">
    <property type="entry name" value="SACCHAROPINE DEHYDROGENASE-LIKE OXIDOREDUCTASE"/>
    <property type="match status" value="1"/>
</dbReference>
<name>A0AAW9SLA4_CORAY</name>
<proteinExistence type="predicted"/>
<organism evidence="2 3">
    <name type="scientific">Corynebacterium amycolatum</name>
    <dbReference type="NCBI Taxonomy" id="43765"/>
    <lineage>
        <taxon>Bacteria</taxon>
        <taxon>Bacillati</taxon>
        <taxon>Actinomycetota</taxon>
        <taxon>Actinomycetes</taxon>
        <taxon>Mycobacteriales</taxon>
        <taxon>Corynebacteriaceae</taxon>
        <taxon>Corynebacterium</taxon>
    </lineage>
</organism>
<dbReference type="GO" id="GO:0005886">
    <property type="term" value="C:plasma membrane"/>
    <property type="evidence" value="ECO:0007669"/>
    <property type="project" value="TreeGrafter"/>
</dbReference>
<dbReference type="GO" id="GO:0009247">
    <property type="term" value="P:glycolipid biosynthetic process"/>
    <property type="evidence" value="ECO:0007669"/>
    <property type="project" value="TreeGrafter"/>
</dbReference>
<dbReference type="InterPro" id="IPR005097">
    <property type="entry name" value="Sacchrp_dh_NADP-bd"/>
</dbReference>
<dbReference type="EMBL" id="JASOOY020000033">
    <property type="protein sequence ID" value="MEO3717917.1"/>
    <property type="molecule type" value="Genomic_DNA"/>
</dbReference>
<dbReference type="InterPro" id="IPR051276">
    <property type="entry name" value="Saccharopine_DH-like_oxidrdct"/>
</dbReference>